<sequence length="116" mass="13032">MPDLVQAEKNITFIISGDFYDRPLKSDSMQTVTSIYSLSSYPCKVFEARQNICSDSSDTVKCPVTDYHKIMIVQASVDLPTDDYLITVMIFNDEYDVLGCAHADVNYVSECLDVLP</sequence>
<protein>
    <submittedName>
        <fullName evidence="1">Uncharacterized protein</fullName>
    </submittedName>
</protein>
<dbReference type="OrthoDB" id="2318149at2759"/>
<gene>
    <name evidence="1" type="ORF">C1645_813452</name>
</gene>
<name>A0A397TN81_9GLOM</name>
<dbReference type="Proteomes" id="UP000265703">
    <property type="component" value="Unassembled WGS sequence"/>
</dbReference>
<accession>A0A397TN81</accession>
<dbReference type="AlphaFoldDB" id="A0A397TN81"/>
<keyword evidence="2" id="KW-1185">Reference proteome</keyword>
<evidence type="ECO:0000313" key="2">
    <source>
        <dbReference type="Proteomes" id="UP000265703"/>
    </source>
</evidence>
<proteinExistence type="predicted"/>
<reference evidence="1 2" key="1">
    <citation type="submission" date="2018-06" db="EMBL/GenBank/DDBJ databases">
        <title>Comparative genomics reveals the genomic features of Rhizophagus irregularis, R. cerebriforme, R. diaphanum and Gigaspora rosea, and their symbiotic lifestyle signature.</title>
        <authorList>
            <person name="Morin E."/>
            <person name="San Clemente H."/>
            <person name="Chen E.C.H."/>
            <person name="De La Providencia I."/>
            <person name="Hainaut M."/>
            <person name="Kuo A."/>
            <person name="Kohler A."/>
            <person name="Murat C."/>
            <person name="Tang N."/>
            <person name="Roy S."/>
            <person name="Loubradou J."/>
            <person name="Henrissat B."/>
            <person name="Grigoriev I.V."/>
            <person name="Corradi N."/>
            <person name="Roux C."/>
            <person name="Martin F.M."/>
        </authorList>
    </citation>
    <scope>NUCLEOTIDE SEQUENCE [LARGE SCALE GENOMIC DNA]</scope>
    <source>
        <strain evidence="1 2">DAOM 227022</strain>
    </source>
</reference>
<evidence type="ECO:0000313" key="1">
    <source>
        <dbReference type="EMBL" id="RIA97917.1"/>
    </source>
</evidence>
<organism evidence="1 2">
    <name type="scientific">Glomus cerebriforme</name>
    <dbReference type="NCBI Taxonomy" id="658196"/>
    <lineage>
        <taxon>Eukaryota</taxon>
        <taxon>Fungi</taxon>
        <taxon>Fungi incertae sedis</taxon>
        <taxon>Mucoromycota</taxon>
        <taxon>Glomeromycotina</taxon>
        <taxon>Glomeromycetes</taxon>
        <taxon>Glomerales</taxon>
        <taxon>Glomeraceae</taxon>
        <taxon>Glomus</taxon>
    </lineage>
</organism>
<dbReference type="EMBL" id="QKYT01000023">
    <property type="protein sequence ID" value="RIA97917.1"/>
    <property type="molecule type" value="Genomic_DNA"/>
</dbReference>
<comment type="caution">
    <text evidence="1">The sequence shown here is derived from an EMBL/GenBank/DDBJ whole genome shotgun (WGS) entry which is preliminary data.</text>
</comment>